<dbReference type="OrthoDB" id="5995861at2"/>
<keyword evidence="3" id="KW-1185">Reference proteome</keyword>
<dbReference type="RefSeq" id="WP_147082321.1">
    <property type="nucleotide sequence ID" value="NZ_VOQR01000001.1"/>
</dbReference>
<reference evidence="2 3" key="1">
    <citation type="journal article" date="2013" name="Antonie Van Leeuwenhoek">
        <title>Sphingomonas ginsenosidivorax sp. nov., with the ability to transform ginsenosides.</title>
        <authorList>
            <person name="Jin X.F."/>
            <person name="Kim J.K."/>
            <person name="Liu Q.M."/>
            <person name="Kang M.S."/>
            <person name="He D."/>
            <person name="Jin F.X."/>
            <person name="Kim S.C."/>
            <person name="Im W.T."/>
        </authorList>
    </citation>
    <scope>NUCLEOTIDE SEQUENCE [LARGE SCALE GENOMIC DNA]</scope>
    <source>
        <strain evidence="2 3">KHI67</strain>
    </source>
</reference>
<feature type="chain" id="PRO_5023078929" evidence="1">
    <location>
        <begin position="19"/>
        <end position="208"/>
    </location>
</feature>
<evidence type="ECO:0000313" key="3">
    <source>
        <dbReference type="Proteomes" id="UP000321250"/>
    </source>
</evidence>
<comment type="caution">
    <text evidence="2">The sequence shown here is derived from an EMBL/GenBank/DDBJ whole genome shotgun (WGS) entry which is preliminary data.</text>
</comment>
<sequence>MRTLFAALIFCLPATAQAHEIWIERDGTGPARVYLGEPGEPMPSGGDTEFAKLKTPRILSQPNAILTRRTGFLETNLPAGDVRAWDDTVFAPWGPDGGKEGVVYYARAGRAEPLAKLLLELAPVTANGSRFVLTRAGKPMPGTAVALYAPDRSKIELTTDAAGMIETGIGKPGRHLLVATAKENGPIAFPDGVAQTVYRITTTSYVVQ</sequence>
<evidence type="ECO:0000313" key="2">
    <source>
        <dbReference type="EMBL" id="TXC71233.1"/>
    </source>
</evidence>
<protein>
    <submittedName>
        <fullName evidence="2">DUF4198 domain-containing protein</fullName>
    </submittedName>
</protein>
<evidence type="ECO:0000256" key="1">
    <source>
        <dbReference type="SAM" id="SignalP"/>
    </source>
</evidence>
<keyword evidence="1" id="KW-0732">Signal</keyword>
<accession>A0A5C6UEN3</accession>
<feature type="signal peptide" evidence="1">
    <location>
        <begin position="1"/>
        <end position="18"/>
    </location>
</feature>
<gene>
    <name evidence="2" type="ORF">FSB78_09935</name>
</gene>
<name>A0A5C6UEN3_9SPHN</name>
<proteinExistence type="predicted"/>
<dbReference type="EMBL" id="VOQR01000001">
    <property type="protein sequence ID" value="TXC71233.1"/>
    <property type="molecule type" value="Genomic_DNA"/>
</dbReference>
<organism evidence="2 3">
    <name type="scientific">Sphingomonas ginsenosidivorax</name>
    <dbReference type="NCBI Taxonomy" id="862135"/>
    <lineage>
        <taxon>Bacteria</taxon>
        <taxon>Pseudomonadati</taxon>
        <taxon>Pseudomonadota</taxon>
        <taxon>Alphaproteobacteria</taxon>
        <taxon>Sphingomonadales</taxon>
        <taxon>Sphingomonadaceae</taxon>
        <taxon>Sphingomonas</taxon>
    </lineage>
</organism>
<dbReference type="Proteomes" id="UP000321250">
    <property type="component" value="Unassembled WGS sequence"/>
</dbReference>
<dbReference type="AlphaFoldDB" id="A0A5C6UEN3"/>